<dbReference type="AlphaFoldDB" id="A0A379TTH1"/>
<organism evidence="2 3">
    <name type="scientific">Salmonella diarizonae</name>
    <dbReference type="NCBI Taxonomy" id="59204"/>
    <lineage>
        <taxon>Bacteria</taxon>
        <taxon>Pseudomonadati</taxon>
        <taxon>Pseudomonadota</taxon>
        <taxon>Gammaproteobacteria</taxon>
        <taxon>Enterobacterales</taxon>
        <taxon>Enterobacteriaceae</taxon>
        <taxon>Salmonella</taxon>
    </lineage>
</organism>
<accession>A0A379TTH1</accession>
<keyword evidence="1" id="KW-0472">Membrane</keyword>
<feature type="transmembrane region" description="Helical" evidence="1">
    <location>
        <begin position="29"/>
        <end position="51"/>
    </location>
</feature>
<keyword evidence="1" id="KW-1133">Transmembrane helix</keyword>
<dbReference type="EMBL" id="UGXH01000003">
    <property type="protein sequence ID" value="SUG53476.1"/>
    <property type="molecule type" value="Genomic_DNA"/>
</dbReference>
<proteinExistence type="predicted"/>
<sequence>MLFWPPSGNANSGFATIRLGDLFSCQTRLSIEIIFSLTLAISYEVSVHVLLRWVSVKRFTINE</sequence>
<reference evidence="2 3" key="1">
    <citation type="submission" date="2018-06" db="EMBL/GenBank/DDBJ databases">
        <authorList>
            <consortium name="Pathogen Informatics"/>
            <person name="Doyle S."/>
        </authorList>
    </citation>
    <scope>NUCLEOTIDE SEQUENCE [LARGE SCALE GENOMIC DNA]</scope>
    <source>
        <strain evidence="2 3">NCTC10060</strain>
    </source>
</reference>
<dbReference type="Proteomes" id="UP000254633">
    <property type="component" value="Unassembled WGS sequence"/>
</dbReference>
<keyword evidence="1" id="KW-0812">Transmembrane</keyword>
<evidence type="ECO:0000313" key="3">
    <source>
        <dbReference type="Proteomes" id="UP000254633"/>
    </source>
</evidence>
<evidence type="ECO:0000313" key="2">
    <source>
        <dbReference type="EMBL" id="SUG53476.1"/>
    </source>
</evidence>
<name>A0A379TTH1_SALDZ</name>
<gene>
    <name evidence="2" type="ORF">NCTC10060_00518</name>
</gene>
<evidence type="ECO:0000256" key="1">
    <source>
        <dbReference type="SAM" id="Phobius"/>
    </source>
</evidence>
<protein>
    <submittedName>
        <fullName evidence="2">Uncharacterized protein</fullName>
    </submittedName>
</protein>